<dbReference type="Gene3D" id="1.10.246.130">
    <property type="match status" value="1"/>
</dbReference>
<dbReference type="InterPro" id="IPR052896">
    <property type="entry name" value="GGT-like_enzyme"/>
</dbReference>
<dbReference type="PANTHER" id="PTHR43881">
    <property type="entry name" value="GAMMA-GLUTAMYLTRANSPEPTIDASE (AFU_ORTHOLOGUE AFUA_4G13580)"/>
    <property type="match status" value="1"/>
</dbReference>
<comment type="caution">
    <text evidence="1">The sequence shown here is derived from an EMBL/GenBank/DDBJ whole genome shotgun (WGS) entry which is preliminary data.</text>
</comment>
<dbReference type="Gene3D" id="3.60.20.40">
    <property type="match status" value="1"/>
</dbReference>
<proteinExistence type="predicted"/>
<dbReference type="Proteomes" id="UP000292445">
    <property type="component" value="Unassembled WGS sequence"/>
</dbReference>
<name>A0A4Q7NK70_9BURK</name>
<dbReference type="PANTHER" id="PTHR43881:SF1">
    <property type="entry name" value="GAMMA-GLUTAMYLTRANSPEPTIDASE (AFU_ORTHOLOGUE AFUA_4G13580)"/>
    <property type="match status" value="1"/>
</dbReference>
<keyword evidence="2" id="KW-1185">Reference proteome</keyword>
<dbReference type="SUPFAM" id="SSF56235">
    <property type="entry name" value="N-terminal nucleophile aminohydrolases (Ntn hydrolases)"/>
    <property type="match status" value="1"/>
</dbReference>
<dbReference type="OrthoDB" id="9781342at2"/>
<accession>A0A4Q7NK70</accession>
<dbReference type="GO" id="GO:0016740">
    <property type="term" value="F:transferase activity"/>
    <property type="evidence" value="ECO:0007669"/>
    <property type="project" value="UniProtKB-KW"/>
</dbReference>
<dbReference type="InterPro" id="IPR029055">
    <property type="entry name" value="Ntn_hydrolases_N"/>
</dbReference>
<dbReference type="RefSeq" id="WP_130356614.1">
    <property type="nucleotide sequence ID" value="NZ_SGXC01000001.1"/>
</dbReference>
<dbReference type="InterPro" id="IPR043138">
    <property type="entry name" value="GGT_lsub"/>
</dbReference>
<evidence type="ECO:0000313" key="2">
    <source>
        <dbReference type="Proteomes" id="UP000292445"/>
    </source>
</evidence>
<dbReference type="AlphaFoldDB" id="A0A4Q7NK70"/>
<dbReference type="Pfam" id="PF01019">
    <property type="entry name" value="G_glu_transpept"/>
    <property type="match status" value="1"/>
</dbReference>
<dbReference type="PRINTS" id="PR01210">
    <property type="entry name" value="GGTRANSPTASE"/>
</dbReference>
<dbReference type="EMBL" id="SGXC01000001">
    <property type="protein sequence ID" value="RZS85393.1"/>
    <property type="molecule type" value="Genomic_DNA"/>
</dbReference>
<reference evidence="1 2" key="1">
    <citation type="submission" date="2019-02" db="EMBL/GenBank/DDBJ databases">
        <title>Genomic Encyclopedia of Type Strains, Phase IV (KMG-IV): sequencing the most valuable type-strain genomes for metagenomic binning, comparative biology and taxonomic classification.</title>
        <authorList>
            <person name="Goeker M."/>
        </authorList>
    </citation>
    <scope>NUCLEOTIDE SEQUENCE [LARGE SCALE GENOMIC DNA]</scope>
    <source>
        <strain evidence="1 2">K24</strain>
    </source>
</reference>
<sequence>MDWTLPYGSRRQPVLADNVVTTSQPLAARAGASMFDRGGNAVDAAIAAAAALTAVEPVMNGLGGDAQVLLWDGREVVALNGTGRSPAAWTPERFAGCESMPNEGWESVVVPGAVAVWADLSERYGKLPLDVVLAPAIHYAREGVPISPAIARQWRIHAPRLKDQPGFAQAFLPGGRMPEAGERFRFPELAESLERIAATRGRDFYEGEIAGRLVADARRHGAALTAQDLADHRSRWVRPQSVDYRGLQVHEMPPPSQGLAVQMALGILRHFDLGPSQEAALRAHLQIEAMKIAFADIYGHVADPAMMRMDPAQLLAPAYLAERARGINPRRAGRYEACDIPRHSTVYLAAADRGGMVVSFIQSNFQGFGSGVVVPGTGVSLHNRASGFSLRPGHPNQVGGAKQPFHTIIPGLLLRDGAPWGAVGVVGANMQPQGQVQVISALEDLGLNPQAALDMPRWRIDDDGQGVRVEAAFPADVEAGLRERGHPVTRTPAGSMEFGGGQCLVRVGESYAAGSDPRRDGVPVGV</sequence>
<evidence type="ECO:0000313" key="1">
    <source>
        <dbReference type="EMBL" id="RZS85393.1"/>
    </source>
</evidence>
<protein>
    <submittedName>
        <fullName evidence="1">Gamma-glutamyltransferase 2</fullName>
    </submittedName>
</protein>
<gene>
    <name evidence="1" type="ORF">EV675_1417</name>
</gene>
<keyword evidence="1" id="KW-0808">Transferase</keyword>
<dbReference type="InterPro" id="IPR043137">
    <property type="entry name" value="GGT_ssub_C"/>
</dbReference>
<organism evidence="1 2">
    <name type="scientific">Pigmentiphaga kullae</name>
    <dbReference type="NCBI Taxonomy" id="151784"/>
    <lineage>
        <taxon>Bacteria</taxon>
        <taxon>Pseudomonadati</taxon>
        <taxon>Pseudomonadota</taxon>
        <taxon>Betaproteobacteria</taxon>
        <taxon>Burkholderiales</taxon>
        <taxon>Alcaligenaceae</taxon>
        <taxon>Pigmentiphaga</taxon>
    </lineage>
</organism>